<dbReference type="PANTHER" id="PTHR22803">
    <property type="entry name" value="MANNOSE, PHOSPHOLIPASE, LECTIN RECEPTOR RELATED"/>
    <property type="match status" value="1"/>
</dbReference>
<feature type="signal peptide" evidence="2">
    <location>
        <begin position="1"/>
        <end position="22"/>
    </location>
</feature>
<sequence length="157" mass="17837">MLFLDLTKFLLLAVILPSYVEGACQPGWIHFKTSCYYFSTNSLNWQQASTDCKGRSAQLVSVDTSQENGFIAEEVARVGGSFWFDGTDQDTEGTWIWASSKELFDFTAWLPHEPSNYEKNEDCLMTQKGYNGQWNDYACYHSIQFICEHASNDPPVG</sequence>
<evidence type="ECO:0000256" key="1">
    <source>
        <dbReference type="ARBA" id="ARBA00023157"/>
    </source>
</evidence>
<evidence type="ECO:0000256" key="2">
    <source>
        <dbReference type="SAM" id="SignalP"/>
    </source>
</evidence>
<proteinExistence type="evidence at transcript level"/>
<evidence type="ECO:0000313" key="4">
    <source>
        <dbReference type="EMBL" id="AJQ21495.1"/>
    </source>
</evidence>
<keyword evidence="1" id="KW-1015">Disulfide bond</keyword>
<dbReference type="EMBL" id="KP125900">
    <property type="protein sequence ID" value="AJQ21495.1"/>
    <property type="molecule type" value="mRNA"/>
</dbReference>
<dbReference type="InterPro" id="IPR018378">
    <property type="entry name" value="C-type_lectin_CS"/>
</dbReference>
<dbReference type="PROSITE" id="PS50041">
    <property type="entry name" value="C_TYPE_LECTIN_2"/>
    <property type="match status" value="1"/>
</dbReference>
<name>A0A0C5PIV7_MYTGA</name>
<dbReference type="InterPro" id="IPR001304">
    <property type="entry name" value="C-type_lectin-like"/>
</dbReference>
<dbReference type="AlphaFoldDB" id="A0A0C5PIV7"/>
<keyword evidence="4" id="KW-0430">Lectin</keyword>
<dbReference type="SMR" id="A0A0C5PIV7"/>
<dbReference type="InterPro" id="IPR050111">
    <property type="entry name" value="C-type_lectin/snaclec_domain"/>
</dbReference>
<feature type="domain" description="C-type lectin" evidence="3">
    <location>
        <begin position="31"/>
        <end position="148"/>
    </location>
</feature>
<organism evidence="4">
    <name type="scientific">Mytilus galloprovincialis</name>
    <name type="common">Mediterranean mussel</name>
    <dbReference type="NCBI Taxonomy" id="29158"/>
    <lineage>
        <taxon>Eukaryota</taxon>
        <taxon>Metazoa</taxon>
        <taxon>Spiralia</taxon>
        <taxon>Lophotrochozoa</taxon>
        <taxon>Mollusca</taxon>
        <taxon>Bivalvia</taxon>
        <taxon>Autobranchia</taxon>
        <taxon>Pteriomorphia</taxon>
        <taxon>Mytilida</taxon>
        <taxon>Mytiloidea</taxon>
        <taxon>Mytilidae</taxon>
        <taxon>Mytilinae</taxon>
        <taxon>Mytilus</taxon>
    </lineage>
</organism>
<dbReference type="SMART" id="SM00034">
    <property type="entry name" value="CLECT"/>
    <property type="match status" value="1"/>
</dbReference>
<dbReference type="SUPFAM" id="SSF56436">
    <property type="entry name" value="C-type lectin-like"/>
    <property type="match status" value="1"/>
</dbReference>
<protein>
    <submittedName>
        <fullName evidence="4">C-type lectin 4</fullName>
    </submittedName>
</protein>
<evidence type="ECO:0000259" key="3">
    <source>
        <dbReference type="PROSITE" id="PS50041"/>
    </source>
</evidence>
<dbReference type="InterPro" id="IPR016186">
    <property type="entry name" value="C-type_lectin-like/link_sf"/>
</dbReference>
<accession>A0A0C5PIV7</accession>
<dbReference type="Pfam" id="PF00059">
    <property type="entry name" value="Lectin_C"/>
    <property type="match status" value="1"/>
</dbReference>
<dbReference type="Gene3D" id="3.10.100.10">
    <property type="entry name" value="Mannose-Binding Protein A, subunit A"/>
    <property type="match status" value="1"/>
</dbReference>
<feature type="chain" id="PRO_5002181220" evidence="2">
    <location>
        <begin position="23"/>
        <end position="157"/>
    </location>
</feature>
<keyword evidence="2" id="KW-0732">Signal</keyword>
<dbReference type="InterPro" id="IPR016187">
    <property type="entry name" value="CTDL_fold"/>
</dbReference>
<dbReference type="PROSITE" id="PS00615">
    <property type="entry name" value="C_TYPE_LECTIN_1"/>
    <property type="match status" value="1"/>
</dbReference>
<dbReference type="GO" id="GO:0030246">
    <property type="term" value="F:carbohydrate binding"/>
    <property type="evidence" value="ECO:0007669"/>
    <property type="project" value="UniProtKB-KW"/>
</dbReference>
<reference evidence="4" key="1">
    <citation type="journal article" date="2015" name="Fish Shellfish Immunol.">
        <title>An updated molecular basis for mussel immunity.</title>
        <authorList>
            <person name="Gerdol M."/>
            <person name="Venier P."/>
        </authorList>
    </citation>
    <scope>NUCLEOTIDE SEQUENCE</scope>
</reference>